<organism evidence="9 10">
    <name type="scientific">Corynascus novoguineensis</name>
    <dbReference type="NCBI Taxonomy" id="1126955"/>
    <lineage>
        <taxon>Eukaryota</taxon>
        <taxon>Fungi</taxon>
        <taxon>Dikarya</taxon>
        <taxon>Ascomycota</taxon>
        <taxon>Pezizomycotina</taxon>
        <taxon>Sordariomycetes</taxon>
        <taxon>Sordariomycetidae</taxon>
        <taxon>Sordariales</taxon>
        <taxon>Chaetomiaceae</taxon>
        <taxon>Corynascus</taxon>
    </lineage>
</organism>
<evidence type="ECO:0000256" key="2">
    <source>
        <dbReference type="ARBA" id="ARBA00022692"/>
    </source>
</evidence>
<dbReference type="PANTHER" id="PTHR33048">
    <property type="entry name" value="PTH11-LIKE INTEGRAL MEMBRANE PROTEIN (AFU_ORTHOLOGUE AFUA_5G11245)"/>
    <property type="match status" value="1"/>
</dbReference>
<evidence type="ECO:0000256" key="5">
    <source>
        <dbReference type="ARBA" id="ARBA00038359"/>
    </source>
</evidence>
<evidence type="ECO:0000256" key="3">
    <source>
        <dbReference type="ARBA" id="ARBA00022989"/>
    </source>
</evidence>
<keyword evidence="10" id="KW-1185">Reference proteome</keyword>
<comment type="similarity">
    <text evidence="5">Belongs to the SAT4 family.</text>
</comment>
<protein>
    <recommendedName>
        <fullName evidence="8">Rhodopsin domain-containing protein</fullName>
    </recommendedName>
</protein>
<keyword evidence="3 7" id="KW-1133">Transmembrane helix</keyword>
<evidence type="ECO:0000256" key="6">
    <source>
        <dbReference type="SAM" id="MobiDB-lite"/>
    </source>
</evidence>
<dbReference type="AlphaFoldDB" id="A0AAN7HFW8"/>
<reference evidence="9" key="2">
    <citation type="submission" date="2023-05" db="EMBL/GenBank/DDBJ databases">
        <authorList>
            <consortium name="Lawrence Berkeley National Laboratory"/>
            <person name="Steindorff A."/>
            <person name="Hensen N."/>
            <person name="Bonometti L."/>
            <person name="Westerberg I."/>
            <person name="Brannstrom I.O."/>
            <person name="Guillou S."/>
            <person name="Cros-Aarteil S."/>
            <person name="Calhoun S."/>
            <person name="Haridas S."/>
            <person name="Kuo A."/>
            <person name="Mondo S."/>
            <person name="Pangilinan J."/>
            <person name="Riley R."/>
            <person name="Labutti K."/>
            <person name="Andreopoulos B."/>
            <person name="Lipzen A."/>
            <person name="Chen C."/>
            <person name="Yanf M."/>
            <person name="Daum C."/>
            <person name="Ng V."/>
            <person name="Clum A."/>
            <person name="Ohm R."/>
            <person name="Martin F."/>
            <person name="Silar P."/>
            <person name="Natvig D."/>
            <person name="Lalanne C."/>
            <person name="Gautier V."/>
            <person name="Ament-Velasquez S.L."/>
            <person name="Kruys A."/>
            <person name="Hutchinson M.I."/>
            <person name="Powell A.J."/>
            <person name="Barry K."/>
            <person name="Miller A.N."/>
            <person name="Grigoriev I.V."/>
            <person name="Debuchy R."/>
            <person name="Gladieux P."/>
            <person name="Thoren M.H."/>
            <person name="Johannesson H."/>
        </authorList>
    </citation>
    <scope>NUCLEOTIDE SEQUENCE</scope>
    <source>
        <strain evidence="9">CBS 359.72</strain>
    </source>
</reference>
<comment type="caution">
    <text evidence="9">The sequence shown here is derived from an EMBL/GenBank/DDBJ whole genome shotgun (WGS) entry which is preliminary data.</text>
</comment>
<feature type="transmembrane region" description="Helical" evidence="7">
    <location>
        <begin position="257"/>
        <end position="284"/>
    </location>
</feature>
<dbReference type="Pfam" id="PF20684">
    <property type="entry name" value="Fung_rhodopsin"/>
    <property type="match status" value="1"/>
</dbReference>
<keyword evidence="2 7" id="KW-0812">Transmembrane</keyword>
<keyword evidence="4 7" id="KW-0472">Membrane</keyword>
<reference evidence="9" key="1">
    <citation type="journal article" date="2023" name="Mol. Phylogenet. Evol.">
        <title>Genome-scale phylogeny and comparative genomics of the fungal order Sordariales.</title>
        <authorList>
            <person name="Hensen N."/>
            <person name="Bonometti L."/>
            <person name="Westerberg I."/>
            <person name="Brannstrom I.O."/>
            <person name="Guillou S."/>
            <person name="Cros-Aarteil S."/>
            <person name="Calhoun S."/>
            <person name="Haridas S."/>
            <person name="Kuo A."/>
            <person name="Mondo S."/>
            <person name="Pangilinan J."/>
            <person name="Riley R."/>
            <person name="LaButti K."/>
            <person name="Andreopoulos B."/>
            <person name="Lipzen A."/>
            <person name="Chen C."/>
            <person name="Yan M."/>
            <person name="Daum C."/>
            <person name="Ng V."/>
            <person name="Clum A."/>
            <person name="Steindorff A."/>
            <person name="Ohm R.A."/>
            <person name="Martin F."/>
            <person name="Silar P."/>
            <person name="Natvig D.O."/>
            <person name="Lalanne C."/>
            <person name="Gautier V."/>
            <person name="Ament-Velasquez S.L."/>
            <person name="Kruys A."/>
            <person name="Hutchinson M.I."/>
            <person name="Powell A.J."/>
            <person name="Barry K."/>
            <person name="Miller A.N."/>
            <person name="Grigoriev I.V."/>
            <person name="Debuchy R."/>
            <person name="Gladieux P."/>
            <person name="Hiltunen Thoren M."/>
            <person name="Johannesson H."/>
        </authorList>
    </citation>
    <scope>NUCLEOTIDE SEQUENCE</scope>
    <source>
        <strain evidence="9">CBS 359.72</strain>
    </source>
</reference>
<feature type="region of interest" description="Disordered" evidence="6">
    <location>
        <begin position="291"/>
        <end position="320"/>
    </location>
</feature>
<evidence type="ECO:0000256" key="1">
    <source>
        <dbReference type="ARBA" id="ARBA00004141"/>
    </source>
</evidence>
<feature type="transmembrane region" description="Helical" evidence="7">
    <location>
        <begin position="109"/>
        <end position="131"/>
    </location>
</feature>
<dbReference type="PANTHER" id="PTHR33048:SF162">
    <property type="entry name" value="SATRATOXIN BIOSYNTHESIS SC1 CLUSTER PROTEIN 4"/>
    <property type="match status" value="1"/>
</dbReference>
<feature type="domain" description="Rhodopsin" evidence="8">
    <location>
        <begin position="49"/>
        <end position="285"/>
    </location>
</feature>
<name>A0AAN7HFW8_9PEZI</name>
<evidence type="ECO:0000259" key="8">
    <source>
        <dbReference type="Pfam" id="PF20684"/>
    </source>
</evidence>
<dbReference type="Proteomes" id="UP001303647">
    <property type="component" value="Unassembled WGS sequence"/>
</dbReference>
<dbReference type="EMBL" id="MU857777">
    <property type="protein sequence ID" value="KAK4243842.1"/>
    <property type="molecule type" value="Genomic_DNA"/>
</dbReference>
<evidence type="ECO:0000313" key="9">
    <source>
        <dbReference type="EMBL" id="KAK4243842.1"/>
    </source>
</evidence>
<feature type="transmembrane region" description="Helical" evidence="7">
    <location>
        <begin position="192"/>
        <end position="213"/>
    </location>
</feature>
<feature type="transmembrane region" description="Helical" evidence="7">
    <location>
        <begin position="225"/>
        <end position="245"/>
    </location>
</feature>
<feature type="transmembrane region" description="Helical" evidence="7">
    <location>
        <begin position="143"/>
        <end position="164"/>
    </location>
</feature>
<sequence length="378" mass="41978">MASIDSGNTDVVLPHRTLLILIWVCFSAAFLLVALRTLIRVRSAASRWIVPFEDCWLLLALTALLALCILETIQLPSLYYITGLLSGTVSDFSAEGIISQTQTYLRFQFPIVILFWTVLWSVKGAFLALYWRLFRDLTWYRRAWFVLAVFTVLAYGGCVTTLALSCGPDVGNFFGFNTCASPQNVWASNFSVYFSTAVDVFTDLCIMAMPLRLIYNINVSFKQKLGLVCLFSLGFVMIVFAIIRANQSLAQQGFVDLTLLLVWSTLAASISVVVGTLPALKVLITTRARASENRSGDGSRGTRRKNSSFGTHRSVKSTKSVALGSLRSDSHNLKSAACSNSDAAESQEEILVQREVTVSYNQVPRPSPVRYHQRYQDP</sequence>
<evidence type="ECO:0000313" key="10">
    <source>
        <dbReference type="Proteomes" id="UP001303647"/>
    </source>
</evidence>
<evidence type="ECO:0000256" key="4">
    <source>
        <dbReference type="ARBA" id="ARBA00023136"/>
    </source>
</evidence>
<dbReference type="InterPro" id="IPR052337">
    <property type="entry name" value="SAT4-like"/>
</dbReference>
<feature type="transmembrane region" description="Helical" evidence="7">
    <location>
        <begin position="17"/>
        <end position="35"/>
    </location>
</feature>
<dbReference type="InterPro" id="IPR049326">
    <property type="entry name" value="Rhodopsin_dom_fungi"/>
</dbReference>
<dbReference type="GO" id="GO:0016020">
    <property type="term" value="C:membrane"/>
    <property type="evidence" value="ECO:0007669"/>
    <property type="project" value="UniProtKB-SubCell"/>
</dbReference>
<feature type="transmembrane region" description="Helical" evidence="7">
    <location>
        <begin position="56"/>
        <end position="81"/>
    </location>
</feature>
<comment type="subcellular location">
    <subcellularLocation>
        <location evidence="1">Membrane</location>
        <topology evidence="1">Multi-pass membrane protein</topology>
    </subcellularLocation>
</comment>
<proteinExistence type="inferred from homology"/>
<gene>
    <name evidence="9" type="ORF">C7999DRAFT_17862</name>
</gene>
<accession>A0AAN7HFW8</accession>
<evidence type="ECO:0000256" key="7">
    <source>
        <dbReference type="SAM" id="Phobius"/>
    </source>
</evidence>